<feature type="transmembrane region" description="Helical" evidence="9">
    <location>
        <begin position="31"/>
        <end position="51"/>
    </location>
</feature>
<keyword evidence="4 8" id="KW-0812">Transmembrane</keyword>
<dbReference type="GO" id="GO:1990961">
    <property type="term" value="P:xenobiotic detoxification by transmembrane export across the plasma membrane"/>
    <property type="evidence" value="ECO:0007669"/>
    <property type="project" value="UniProtKB-ARBA"/>
</dbReference>
<evidence type="ECO:0000256" key="8">
    <source>
        <dbReference type="RuleBase" id="RU003942"/>
    </source>
</evidence>
<evidence type="ECO:0000256" key="5">
    <source>
        <dbReference type="ARBA" id="ARBA00022989"/>
    </source>
</evidence>
<dbReference type="GO" id="GO:0015297">
    <property type="term" value="F:antiporter activity"/>
    <property type="evidence" value="ECO:0007669"/>
    <property type="project" value="TreeGrafter"/>
</dbReference>
<dbReference type="PANTHER" id="PTHR30561:SF1">
    <property type="entry name" value="MULTIDRUG TRANSPORTER EMRE"/>
    <property type="match status" value="1"/>
</dbReference>
<comment type="subcellular location">
    <subcellularLocation>
        <location evidence="1 8">Cell membrane</location>
        <topology evidence="1 8">Multi-pass membrane protein</topology>
    </subcellularLocation>
</comment>
<dbReference type="Pfam" id="PF00893">
    <property type="entry name" value="Multi_Drug_Res"/>
    <property type="match status" value="1"/>
</dbReference>
<dbReference type="InterPro" id="IPR045324">
    <property type="entry name" value="Small_multidrug_res"/>
</dbReference>
<dbReference type="AlphaFoldDB" id="A0A3P5XPQ4"/>
<reference evidence="10 11" key="1">
    <citation type="submission" date="2018-11" db="EMBL/GenBank/DDBJ databases">
        <authorList>
            <person name="Criscuolo A."/>
        </authorList>
    </citation>
    <scope>NUCLEOTIDE SEQUENCE [LARGE SCALE GENOMIC DNA]</scope>
    <source>
        <strain evidence="10">ACIP111625</strain>
    </source>
</reference>
<evidence type="ECO:0000256" key="6">
    <source>
        <dbReference type="ARBA" id="ARBA00023136"/>
    </source>
</evidence>
<proteinExistence type="inferred from homology"/>
<name>A0A3P5XPQ4_9RHOB</name>
<evidence type="ECO:0000256" key="1">
    <source>
        <dbReference type="ARBA" id="ARBA00004651"/>
    </source>
</evidence>
<dbReference type="FunFam" id="1.10.3730.20:FF:000001">
    <property type="entry name" value="Quaternary ammonium compound resistance transporter SugE"/>
    <property type="match status" value="1"/>
</dbReference>
<dbReference type="InterPro" id="IPR000390">
    <property type="entry name" value="Small_drug/metabolite_transptr"/>
</dbReference>
<dbReference type="Gene3D" id="1.10.3730.20">
    <property type="match status" value="1"/>
</dbReference>
<dbReference type="GO" id="GO:0015199">
    <property type="term" value="F:amino-acid betaine transmembrane transporter activity"/>
    <property type="evidence" value="ECO:0007669"/>
    <property type="project" value="TreeGrafter"/>
</dbReference>
<keyword evidence="6 9" id="KW-0472">Membrane</keyword>
<keyword evidence="5 9" id="KW-1133">Transmembrane helix</keyword>
<evidence type="ECO:0000256" key="2">
    <source>
        <dbReference type="ARBA" id="ARBA00022448"/>
    </source>
</evidence>
<evidence type="ECO:0000256" key="7">
    <source>
        <dbReference type="ARBA" id="ARBA00038032"/>
    </source>
</evidence>
<dbReference type="GO" id="GO:0031460">
    <property type="term" value="P:glycine betaine transport"/>
    <property type="evidence" value="ECO:0007669"/>
    <property type="project" value="TreeGrafter"/>
</dbReference>
<feature type="transmembrane region" description="Helical" evidence="9">
    <location>
        <begin position="63"/>
        <end position="83"/>
    </location>
</feature>
<dbReference type="GO" id="GO:0015220">
    <property type="term" value="F:choline transmembrane transporter activity"/>
    <property type="evidence" value="ECO:0007669"/>
    <property type="project" value="TreeGrafter"/>
</dbReference>
<dbReference type="Proteomes" id="UP000277498">
    <property type="component" value="Unassembled WGS sequence"/>
</dbReference>
<evidence type="ECO:0000256" key="9">
    <source>
        <dbReference type="SAM" id="Phobius"/>
    </source>
</evidence>
<dbReference type="SUPFAM" id="SSF103481">
    <property type="entry name" value="Multidrug resistance efflux transporter EmrE"/>
    <property type="match status" value="1"/>
</dbReference>
<evidence type="ECO:0000256" key="3">
    <source>
        <dbReference type="ARBA" id="ARBA00022475"/>
    </source>
</evidence>
<evidence type="ECO:0000313" key="10">
    <source>
        <dbReference type="EMBL" id="VDC30768.1"/>
    </source>
</evidence>
<comment type="similarity">
    <text evidence="7 8">Belongs to the drug/metabolite transporter (DMT) superfamily. Small multidrug resistance (SMR) (TC 2.A.7.1) family.</text>
</comment>
<feature type="transmembrane region" description="Helical" evidence="9">
    <location>
        <begin position="89"/>
        <end position="108"/>
    </location>
</feature>
<sequence>MHPMLMTYGALFFAVSLEVVGTSLLPQTQHFTRPLPTLGTALCYGGAFWLLTHAMGQLPVGVVYAIWSGFGIVLISAIAWIWLRQSLDLPAVIGIGLILSGVLVINLFSKSGAH</sequence>
<keyword evidence="2" id="KW-0813">Transport</keyword>
<dbReference type="InterPro" id="IPR037185">
    <property type="entry name" value="EmrE-like"/>
</dbReference>
<dbReference type="RefSeq" id="WP_233352211.1">
    <property type="nucleotide sequence ID" value="NZ_UXAW01000081.1"/>
</dbReference>
<dbReference type="PANTHER" id="PTHR30561">
    <property type="entry name" value="SMR FAMILY PROTON-DEPENDENT DRUG EFFLUX TRANSPORTER SUGE"/>
    <property type="match status" value="1"/>
</dbReference>
<dbReference type="EMBL" id="UXAW01000081">
    <property type="protein sequence ID" value="VDC30768.1"/>
    <property type="molecule type" value="Genomic_DNA"/>
</dbReference>
<evidence type="ECO:0000313" key="11">
    <source>
        <dbReference type="Proteomes" id="UP000277498"/>
    </source>
</evidence>
<accession>A0A3P5XPQ4</accession>
<gene>
    <name evidence="10" type="primary">emrE</name>
    <name evidence="10" type="ORF">XINFAN_02679</name>
</gene>
<protein>
    <submittedName>
        <fullName evidence="10">Multidrug transporter EmrE</fullName>
    </submittedName>
</protein>
<keyword evidence="11" id="KW-1185">Reference proteome</keyword>
<keyword evidence="3" id="KW-1003">Cell membrane</keyword>
<organism evidence="10 11">
    <name type="scientific">Pseudogemmobacter humi</name>
    <dbReference type="NCBI Taxonomy" id="2483812"/>
    <lineage>
        <taxon>Bacteria</taxon>
        <taxon>Pseudomonadati</taxon>
        <taxon>Pseudomonadota</taxon>
        <taxon>Alphaproteobacteria</taxon>
        <taxon>Rhodobacterales</taxon>
        <taxon>Paracoccaceae</taxon>
        <taxon>Pseudogemmobacter</taxon>
    </lineage>
</organism>
<dbReference type="GO" id="GO:0005886">
    <property type="term" value="C:plasma membrane"/>
    <property type="evidence" value="ECO:0007669"/>
    <property type="project" value="UniProtKB-SubCell"/>
</dbReference>
<evidence type="ECO:0000256" key="4">
    <source>
        <dbReference type="ARBA" id="ARBA00022692"/>
    </source>
</evidence>